<reference evidence="5 10" key="3">
    <citation type="submission" date="2017-05" db="EMBL/GenBank/DDBJ databases">
        <authorList>
            <person name="Song R."/>
            <person name="Chenine A.L."/>
            <person name="Ruprecht R.M."/>
        </authorList>
    </citation>
    <scope>NUCLEOTIDE SEQUENCE [LARGE SCALE GENOMIC DNA]</scope>
    <source>
        <strain evidence="5 10">S567_C10_BS</strain>
    </source>
</reference>
<gene>
    <name evidence="5" type="ORF">CAZ10_01920</name>
    <name evidence="6" type="ORF">DT376_11695</name>
    <name evidence="3" type="ORF">GNQ48_04720</name>
    <name evidence="4" type="ORF">GUL26_08820</name>
    <name evidence="7" type="ORF">IPC1295_07515</name>
    <name evidence="8" type="ORF">L4V69_33850</name>
    <name evidence="2" type="ORF">PAERUG_P19_London_7_VIM_2_05_10_02973</name>
</gene>
<evidence type="ECO:0000313" key="5">
    <source>
        <dbReference type="EMBL" id="OTI66064.1"/>
    </source>
</evidence>
<dbReference type="EMBL" id="QORE01000318">
    <property type="protein sequence ID" value="RCI74676.1"/>
    <property type="molecule type" value="Genomic_DNA"/>
</dbReference>
<reference evidence="6 11" key="5">
    <citation type="submission" date="2018-07" db="EMBL/GenBank/DDBJ databases">
        <title>Mechanisms of high-level aminoglycoside resistance among Gram-negative pathogens in Brazil.</title>
        <authorList>
            <person name="Ballaben A.S."/>
            <person name="Darini A.L.C."/>
            <person name="Doi Y."/>
        </authorList>
    </citation>
    <scope>NUCLEOTIDE SEQUENCE [LARGE SCALE GENOMIC DNA]</scope>
    <source>
        <strain evidence="6 11">B2-305</strain>
    </source>
</reference>
<dbReference type="Pfam" id="PF00293">
    <property type="entry name" value="NUDIX"/>
    <property type="match status" value="1"/>
</dbReference>
<protein>
    <submittedName>
        <fullName evidence="4">NUDIX domain-containing protein</fullName>
    </submittedName>
    <submittedName>
        <fullName evidence="7">NUDIX hydrolase</fullName>
    </submittedName>
</protein>
<dbReference type="GO" id="GO:0016787">
    <property type="term" value="F:hydrolase activity"/>
    <property type="evidence" value="ECO:0007669"/>
    <property type="project" value="UniProtKB-KW"/>
</dbReference>
<dbReference type="Gene3D" id="1.10.10.10">
    <property type="entry name" value="Winged helix-like DNA-binding domain superfamily/Winged helix DNA-binding domain"/>
    <property type="match status" value="1"/>
</dbReference>
<dbReference type="CDD" id="cd18873">
    <property type="entry name" value="NUDIX_NadM_like"/>
    <property type="match status" value="1"/>
</dbReference>
<feature type="domain" description="Nudix hydrolase" evidence="1">
    <location>
        <begin position="7"/>
        <end position="154"/>
    </location>
</feature>
<accession>A0A1S1BWD2</accession>
<dbReference type="PANTHER" id="PTHR43736">
    <property type="entry name" value="ADP-RIBOSE PYROPHOSPHATASE"/>
    <property type="match status" value="1"/>
</dbReference>
<evidence type="ECO:0000259" key="1">
    <source>
        <dbReference type="PROSITE" id="PS51462"/>
    </source>
</evidence>
<dbReference type="EMBL" id="NSNE01000003">
    <property type="protein sequence ID" value="RPM20125.1"/>
    <property type="molecule type" value="Genomic_DNA"/>
</dbReference>
<evidence type="ECO:0000313" key="13">
    <source>
        <dbReference type="Proteomes" id="UP000433532"/>
    </source>
</evidence>
<evidence type="ECO:0000313" key="10">
    <source>
        <dbReference type="Proteomes" id="UP000194857"/>
    </source>
</evidence>
<dbReference type="eggNOG" id="COG1051">
    <property type="taxonomic scope" value="Bacteria"/>
</dbReference>
<evidence type="ECO:0000313" key="9">
    <source>
        <dbReference type="Proteomes" id="UP000045039"/>
    </source>
</evidence>
<reference evidence="7 12" key="6">
    <citation type="submission" date="2019-01" db="EMBL/GenBank/DDBJ databases">
        <title>The Pseudomonas aeruginosa pan-genome provides new insights on its population structure, horizontal gene transfer and pathogenicity.</title>
        <authorList>
            <person name="Freschi L."/>
            <person name="Vincent A.T."/>
            <person name="Jeukens J."/>
            <person name="Emond-Rheault J.-G."/>
            <person name="Kukavica-Ibrulj I."/>
            <person name="Dupont M.-J."/>
            <person name="Charette S.J."/>
            <person name="Boyle B."/>
            <person name="Levesque R.C."/>
        </authorList>
    </citation>
    <scope>NUCLEOTIDE SEQUENCE [LARGE SCALE GENOMIC DNA]</scope>
    <source>
        <strain evidence="7 12">PA-W36</strain>
    </source>
</reference>
<dbReference type="EMBL" id="CP136986">
    <property type="protein sequence ID" value="WOS77412.1"/>
    <property type="molecule type" value="Genomic_DNA"/>
</dbReference>
<dbReference type="Proteomes" id="UP000194857">
    <property type="component" value="Unassembled WGS sequence"/>
</dbReference>
<dbReference type="Proteomes" id="UP001297540">
    <property type="component" value="Chromosome"/>
</dbReference>
<dbReference type="SUPFAM" id="SSF55811">
    <property type="entry name" value="Nudix"/>
    <property type="match status" value="1"/>
</dbReference>
<dbReference type="EMBL" id="NFFZ01000001">
    <property type="protein sequence ID" value="OTI66064.1"/>
    <property type="molecule type" value="Genomic_DNA"/>
</dbReference>
<dbReference type="InterPro" id="IPR000086">
    <property type="entry name" value="NUDIX_hydrolase_dom"/>
</dbReference>
<evidence type="ECO:0000313" key="8">
    <source>
        <dbReference type="EMBL" id="WOS77412.1"/>
    </source>
</evidence>
<dbReference type="EMBL" id="CVVU01000201">
    <property type="protein sequence ID" value="CRO95704.1"/>
    <property type="molecule type" value="Genomic_DNA"/>
</dbReference>
<evidence type="ECO:0000313" key="2">
    <source>
        <dbReference type="EMBL" id="CRO95704.1"/>
    </source>
</evidence>
<evidence type="ECO:0000313" key="12">
    <source>
        <dbReference type="Proteomes" id="UP000284767"/>
    </source>
</evidence>
<evidence type="ECO:0000313" key="4">
    <source>
        <dbReference type="EMBL" id="MZZ12348.1"/>
    </source>
</evidence>
<dbReference type="PANTHER" id="PTHR43736:SF4">
    <property type="entry name" value="SLR1690 PROTEIN"/>
    <property type="match status" value="1"/>
</dbReference>
<reference evidence="8" key="10">
    <citation type="submission" date="2023-10" db="EMBL/GenBank/DDBJ databases">
        <title>Pathogen: clinical or host-associated sample.</title>
        <authorList>
            <person name="Hergert J."/>
            <person name="Casey R."/>
            <person name="Wagner J."/>
            <person name="Young E.L."/>
            <person name="Oakeson K.F."/>
        </authorList>
    </citation>
    <scope>NUCLEOTIDE SEQUENCE</scope>
    <source>
        <strain evidence="8">2021CK-01020</strain>
    </source>
</reference>
<evidence type="ECO:0000313" key="7">
    <source>
        <dbReference type="EMBL" id="RPM20125.1"/>
    </source>
</evidence>
<dbReference type="RefSeq" id="WP_003095579.1">
    <property type="nucleotide sequence ID" value="NZ_AP014622.1"/>
</dbReference>
<keyword evidence="7" id="KW-0378">Hydrolase</keyword>
<dbReference type="Proteomes" id="UP000433532">
    <property type="component" value="Unassembled WGS sequence"/>
</dbReference>
<dbReference type="Proteomes" id="UP000284767">
    <property type="component" value="Unassembled WGS sequence"/>
</dbReference>
<dbReference type="PROSITE" id="PS51462">
    <property type="entry name" value="NUDIX"/>
    <property type="match status" value="1"/>
</dbReference>
<dbReference type="EMBL" id="WOAD01000002">
    <property type="protein sequence ID" value="MUI34300.1"/>
    <property type="molecule type" value="Genomic_DNA"/>
</dbReference>
<reference evidence="9" key="2">
    <citation type="submission" date="2015-06" db="EMBL/GenBank/DDBJ databases">
        <authorList>
            <person name="Radhakrishnan Rajesh"/>
            <person name="Underwood Anthony"/>
            <person name="Al-Shahib Ali"/>
        </authorList>
    </citation>
    <scope>NUCLEOTIDE SEQUENCE [LARGE SCALE GENOMIC DNA]</scope>
    <source>
        <strain evidence="9">P19_London_7_VIM_2_05_10</strain>
    </source>
</reference>
<accession>A0A081HRX2</accession>
<dbReference type="Proteomes" id="UP000045039">
    <property type="component" value="Unassembled WGS sequence"/>
</dbReference>
<dbReference type="Gene3D" id="3.90.79.10">
    <property type="entry name" value="Nucleoside Triphosphate Pyrophosphohydrolase"/>
    <property type="match status" value="1"/>
</dbReference>
<dbReference type="Proteomes" id="UP000644192">
    <property type="component" value="Unassembled WGS sequence"/>
</dbReference>
<dbReference type="Proteomes" id="UP000253594">
    <property type="component" value="Unassembled WGS sequence"/>
</dbReference>
<proteinExistence type="predicted"/>
<dbReference type="InterPro" id="IPR036388">
    <property type="entry name" value="WH-like_DNA-bd_sf"/>
</dbReference>
<reference evidence="3 13" key="7">
    <citation type="submission" date="2019-11" db="EMBL/GenBank/DDBJ databases">
        <title>Genomes of ocular Pseudomonas aeruginosa isolates.</title>
        <authorList>
            <person name="Khan M."/>
            <person name="Rice S.A."/>
            <person name="Willcox M.D.P."/>
            <person name="Stapleton F."/>
        </authorList>
    </citation>
    <scope>NUCLEOTIDE SEQUENCE [LARGE SCALE GENOMIC DNA]</scope>
    <source>
        <strain evidence="3 13">PA221</strain>
    </source>
</reference>
<evidence type="ECO:0000313" key="3">
    <source>
        <dbReference type="EMBL" id="MUI34300.1"/>
    </source>
</evidence>
<evidence type="ECO:0000313" key="6">
    <source>
        <dbReference type="EMBL" id="RCI74676.1"/>
    </source>
</evidence>
<reference evidence="8" key="9">
    <citation type="submission" date="2023-06" db="EMBL/GenBank/DDBJ databases">
        <authorList>
            <consortium name="Clinical and Environmental Microbiology Branch: Whole genome sequencing antimicrobial resistance pathogens in the healthcare setting"/>
        </authorList>
    </citation>
    <scope>NUCLEOTIDE SEQUENCE</scope>
    <source>
        <strain evidence="8">2021CK-01020</strain>
    </source>
</reference>
<dbReference type="KEGG" id="paeb:NCGM1900_5658"/>
<reference evidence="2" key="1">
    <citation type="submission" date="2015-06" db="EMBL/GenBank/DDBJ databases">
        <authorList>
            <person name="Radhakrishnan R."/>
            <person name="Underwood A."/>
            <person name="Al-Shahib A."/>
        </authorList>
    </citation>
    <scope>NUCLEOTIDE SEQUENCE</scope>
    <source>
        <strain evidence="2">P19_London_7_VIM_2_05_10</strain>
    </source>
</reference>
<sequence>MSSAEVLASVDIVALRLNPGHGLELLLIRRAQAPFAGQWALPGVLVNGRSADHSLDDAAVRALRDKARLEPAYIEQVATVGNAVRDPRGWSLSVFYLVLVGPDTRVEDDDLDFVPLRDVRSERFALPFDHAQLVQQACERLASKSVYSALPLFLLAPRFTVAEALKAFECAIGQEVQHSSLRGRLERMKEAGWVEDTGERQRPPMGRPQHVLHFTPKPGGAFVFDRSLLAS</sequence>
<dbReference type="SUPFAM" id="SSF46785">
    <property type="entry name" value="Winged helix' DNA-binding domain"/>
    <property type="match status" value="1"/>
</dbReference>
<dbReference type="InterPro" id="IPR015797">
    <property type="entry name" value="NUDIX_hydrolase-like_dom_sf"/>
</dbReference>
<reference evidence="4" key="8">
    <citation type="submission" date="2020-01" db="EMBL/GenBank/DDBJ databases">
        <title>Bacteria Cultured from War Wounds Associated with the Conflict in Eastern Ukraine.</title>
        <authorList>
            <person name="Snesrud E."/>
            <person name="Galac M.R."/>
            <person name="Mc Gann P."/>
            <person name="Valentine K."/>
            <person name="Viacheslav K."/>
        </authorList>
    </citation>
    <scope>NUCLEOTIDE SEQUENCE</scope>
    <source>
        <strain evidence="4">VNMU148</strain>
    </source>
</reference>
<dbReference type="AlphaFoldDB" id="A0A081HRX2"/>
<dbReference type="EMBL" id="WXZT01000004">
    <property type="protein sequence ID" value="MZZ12348.1"/>
    <property type="molecule type" value="Genomic_DNA"/>
</dbReference>
<organism evidence="7 12">
    <name type="scientific">Pseudomonas aeruginosa</name>
    <dbReference type="NCBI Taxonomy" id="287"/>
    <lineage>
        <taxon>Bacteria</taxon>
        <taxon>Pseudomonadati</taxon>
        <taxon>Pseudomonadota</taxon>
        <taxon>Gammaproteobacteria</taxon>
        <taxon>Pseudomonadales</taxon>
        <taxon>Pseudomonadaceae</taxon>
        <taxon>Pseudomonas</taxon>
    </lineage>
</organism>
<name>A0A081HRX2_PSEAI</name>
<evidence type="ECO:0000313" key="11">
    <source>
        <dbReference type="Proteomes" id="UP000253594"/>
    </source>
</evidence>
<dbReference type="InterPro" id="IPR036390">
    <property type="entry name" value="WH_DNA-bd_sf"/>
</dbReference>
<reference evidence="7 12" key="4">
    <citation type="submission" date="2017-08" db="EMBL/GenBank/DDBJ databases">
        <authorList>
            <person name="Feschi L."/>
            <person name="Jeukens J."/>
            <person name="Emond-Rheault J.-G."/>
            <person name="Kukavica-Ibrulj I."/>
            <person name="Boyle B."/>
            <person name="Levesque R.C."/>
        </authorList>
    </citation>
    <scope>NUCLEOTIDE SEQUENCE [LARGE SCALE GENOMIC DNA]</scope>
    <source>
        <strain evidence="7 12">PA-W36</strain>
    </source>
</reference>